<evidence type="ECO:0000256" key="4">
    <source>
        <dbReference type="ARBA" id="ARBA00022692"/>
    </source>
</evidence>
<keyword evidence="7 9" id="KW-0496">Mitochondrion</keyword>
<accession>A0A418AMS3</accession>
<evidence type="ECO:0000256" key="8">
    <source>
        <dbReference type="ARBA" id="ARBA00023136"/>
    </source>
</evidence>
<keyword evidence="6" id="KW-1133">Transmembrane helix</keyword>
<dbReference type="Pfam" id="PF03650">
    <property type="entry name" value="MPC"/>
    <property type="match status" value="1"/>
</dbReference>
<keyword evidence="11" id="KW-1185">Reference proteome</keyword>
<keyword evidence="4" id="KW-0812">Transmembrane</keyword>
<evidence type="ECO:0000256" key="1">
    <source>
        <dbReference type="ARBA" id="ARBA00004448"/>
    </source>
</evidence>
<evidence type="ECO:0000256" key="2">
    <source>
        <dbReference type="ARBA" id="ARBA00006416"/>
    </source>
</evidence>
<evidence type="ECO:0000256" key="5">
    <source>
        <dbReference type="ARBA" id="ARBA00022792"/>
    </source>
</evidence>
<dbReference type="GO" id="GO:0005743">
    <property type="term" value="C:mitochondrial inner membrane"/>
    <property type="evidence" value="ECO:0007669"/>
    <property type="project" value="UniProtKB-SubCell"/>
</dbReference>
<dbReference type="GO" id="GO:0006850">
    <property type="term" value="P:pyruvate import into mitochondria"/>
    <property type="evidence" value="ECO:0007669"/>
    <property type="project" value="InterPro"/>
</dbReference>
<name>A0A418AMS3_9STRA</name>
<evidence type="ECO:0000256" key="6">
    <source>
        <dbReference type="ARBA" id="ARBA00022989"/>
    </source>
</evidence>
<comment type="function">
    <text evidence="9">Mediates the uptake of pyruvate into mitochondria.</text>
</comment>
<comment type="subcellular location">
    <subcellularLocation>
        <location evidence="1 9">Mitochondrion inner membrane</location>
        <topology evidence="1 9">Multi-pass membrane protein</topology>
    </subcellularLocation>
</comment>
<evidence type="ECO:0000256" key="3">
    <source>
        <dbReference type="ARBA" id="ARBA00022448"/>
    </source>
</evidence>
<proteinExistence type="inferred from homology"/>
<keyword evidence="3 9" id="KW-0813">Transport</keyword>
<gene>
    <name evidence="10" type="ORF">DYB32_007766</name>
</gene>
<dbReference type="EMBL" id="QUSY01001047">
    <property type="protein sequence ID" value="RHY26287.1"/>
    <property type="molecule type" value="Genomic_DNA"/>
</dbReference>
<dbReference type="InterPro" id="IPR005336">
    <property type="entry name" value="MPC"/>
</dbReference>
<dbReference type="Proteomes" id="UP000285060">
    <property type="component" value="Unassembled WGS sequence"/>
</dbReference>
<comment type="similarity">
    <text evidence="2 9">Belongs to the mitochondrial pyruvate carrier (MPC) (TC 2.A.105) family.</text>
</comment>
<evidence type="ECO:0000313" key="10">
    <source>
        <dbReference type="EMBL" id="RHY26287.1"/>
    </source>
</evidence>
<dbReference type="VEuPathDB" id="FungiDB:H310_08162"/>
<reference evidence="10 11" key="1">
    <citation type="submission" date="2018-08" db="EMBL/GenBank/DDBJ databases">
        <title>Aphanomyces genome sequencing and annotation.</title>
        <authorList>
            <person name="Minardi D."/>
            <person name="Oidtmann B."/>
            <person name="Van Der Giezen M."/>
            <person name="Studholme D.J."/>
        </authorList>
    </citation>
    <scope>NUCLEOTIDE SEQUENCE [LARGE SCALE GENOMIC DNA]</scope>
    <source>
        <strain evidence="10 11">NJM0002</strain>
    </source>
</reference>
<comment type="caution">
    <text evidence="10">The sequence shown here is derived from an EMBL/GenBank/DDBJ whole genome shotgun (WGS) entry which is preliminary data.</text>
</comment>
<sequence>MKKSPELLSTNQQIAVALTGIIWSRYSLVVTPKNWNLFSVNVFMAGTGLTQLYRKFAYVHVLPSTTCAHAAVHFRWENGGREAAAKAAAEATA</sequence>
<keyword evidence="5 9" id="KW-0999">Mitochondrion inner membrane</keyword>
<dbReference type="AlphaFoldDB" id="A0A418AMS3"/>
<evidence type="ECO:0000256" key="7">
    <source>
        <dbReference type="ARBA" id="ARBA00023128"/>
    </source>
</evidence>
<evidence type="ECO:0000313" key="11">
    <source>
        <dbReference type="Proteomes" id="UP000285060"/>
    </source>
</evidence>
<organism evidence="10 11">
    <name type="scientific">Aphanomyces invadans</name>
    <dbReference type="NCBI Taxonomy" id="157072"/>
    <lineage>
        <taxon>Eukaryota</taxon>
        <taxon>Sar</taxon>
        <taxon>Stramenopiles</taxon>
        <taxon>Oomycota</taxon>
        <taxon>Saprolegniomycetes</taxon>
        <taxon>Saprolegniales</taxon>
        <taxon>Verrucalvaceae</taxon>
        <taxon>Aphanomyces</taxon>
    </lineage>
</organism>
<evidence type="ECO:0000256" key="9">
    <source>
        <dbReference type="RuleBase" id="RU363100"/>
    </source>
</evidence>
<protein>
    <recommendedName>
        <fullName evidence="9">Mitochondrial pyruvate carrier</fullName>
    </recommendedName>
</protein>
<keyword evidence="8" id="KW-0472">Membrane</keyword>